<dbReference type="EMBL" id="FMWP01000096">
    <property type="protein sequence ID" value="SCZ98786.1"/>
    <property type="molecule type" value="Genomic_DNA"/>
</dbReference>
<organism evidence="2 3">
    <name type="scientific">Microbotryum saponariae</name>
    <dbReference type="NCBI Taxonomy" id="289078"/>
    <lineage>
        <taxon>Eukaryota</taxon>
        <taxon>Fungi</taxon>
        <taxon>Dikarya</taxon>
        <taxon>Basidiomycota</taxon>
        <taxon>Pucciniomycotina</taxon>
        <taxon>Microbotryomycetes</taxon>
        <taxon>Microbotryales</taxon>
        <taxon>Microbotryaceae</taxon>
        <taxon>Microbotryum</taxon>
    </lineage>
</organism>
<gene>
    <name evidence="2" type="ORF">BZ3500_MVSOF-1268-A1-R1_CHR3-1G05620</name>
</gene>
<proteinExistence type="predicted"/>
<dbReference type="Proteomes" id="UP000249723">
    <property type="component" value="Unassembled WGS sequence"/>
</dbReference>
<dbReference type="AlphaFoldDB" id="A0A2X0LI04"/>
<evidence type="ECO:0000313" key="2">
    <source>
        <dbReference type="EMBL" id="SCZ98786.1"/>
    </source>
</evidence>
<feature type="compositionally biased region" description="Pro residues" evidence="1">
    <location>
        <begin position="24"/>
        <end position="39"/>
    </location>
</feature>
<keyword evidence="3" id="KW-1185">Reference proteome</keyword>
<reference evidence="3" key="1">
    <citation type="submission" date="2016-10" db="EMBL/GenBank/DDBJ databases">
        <authorList>
            <person name="Jeantristanb JTB J.-T."/>
            <person name="Ricardo R."/>
        </authorList>
    </citation>
    <scope>NUCLEOTIDE SEQUENCE [LARGE SCALE GENOMIC DNA]</scope>
</reference>
<accession>A0A2X0LI04</accession>
<feature type="region of interest" description="Disordered" evidence="1">
    <location>
        <begin position="1"/>
        <end position="140"/>
    </location>
</feature>
<feature type="compositionally biased region" description="Low complexity" evidence="1">
    <location>
        <begin position="112"/>
        <end position="126"/>
    </location>
</feature>
<feature type="compositionally biased region" description="Low complexity" evidence="1">
    <location>
        <begin position="207"/>
        <end position="221"/>
    </location>
</feature>
<evidence type="ECO:0000256" key="1">
    <source>
        <dbReference type="SAM" id="MobiDB-lite"/>
    </source>
</evidence>
<name>A0A2X0LI04_9BASI</name>
<feature type="region of interest" description="Disordered" evidence="1">
    <location>
        <begin position="207"/>
        <end position="276"/>
    </location>
</feature>
<feature type="compositionally biased region" description="Low complexity" evidence="1">
    <location>
        <begin position="40"/>
        <end position="50"/>
    </location>
</feature>
<dbReference type="OrthoDB" id="2538309at2759"/>
<feature type="compositionally biased region" description="Pro residues" evidence="1">
    <location>
        <begin position="127"/>
        <end position="137"/>
    </location>
</feature>
<evidence type="ECO:0000313" key="3">
    <source>
        <dbReference type="Proteomes" id="UP000249723"/>
    </source>
</evidence>
<feature type="compositionally biased region" description="Polar residues" evidence="1">
    <location>
        <begin position="222"/>
        <end position="244"/>
    </location>
</feature>
<protein>
    <submittedName>
        <fullName evidence="2">BZ3500_MvSof-1268-A1-R1_Chr3-1g05620 protein</fullName>
    </submittedName>
</protein>
<sequence>MKRVKSLSYSSHFSPFHRQDAKPATPPLPTTPSLPPQPPLKVSSSLLDLRSLSKRPGNLLRRFKSRDDELFGCAGEMPDLDDAPMAARDSAAGQGPAFDELPSPPPQFWQGTSHSPTTSTSSSLEPLSPPPYCPPPRVTSLQSRKSLRALERQREEEAAANACITYIAAHASLPSLSRPLPGPGPLSLDMNAVASYRRYRASSCASSAFTSRSQTSSRPSTNDSLPSYRSTVGSVASDSPSSERITFAAGSAPGPTCAARTSVSTRQPGGSISATVPQAFTTPLSSEAITRPGPYDFI</sequence>
<feature type="compositionally biased region" description="Polar residues" evidence="1">
    <location>
        <begin position="259"/>
        <end position="276"/>
    </location>
</feature>